<proteinExistence type="predicted"/>
<name>A0ACB6YXE2_THEGA</name>
<reference evidence="1" key="1">
    <citation type="submission" date="2019-10" db="EMBL/GenBank/DDBJ databases">
        <authorList>
            <consortium name="DOE Joint Genome Institute"/>
            <person name="Kuo A."/>
            <person name="Miyauchi S."/>
            <person name="Kiss E."/>
            <person name="Drula E."/>
            <person name="Kohler A."/>
            <person name="Sanchez-Garcia M."/>
            <person name="Andreopoulos B."/>
            <person name="Barry K.W."/>
            <person name="Bonito G."/>
            <person name="Buee M."/>
            <person name="Carver A."/>
            <person name="Chen C."/>
            <person name="Cichocki N."/>
            <person name="Clum A."/>
            <person name="Culley D."/>
            <person name="Crous P.W."/>
            <person name="Fauchery L."/>
            <person name="Girlanda M."/>
            <person name="Hayes R."/>
            <person name="Keri Z."/>
            <person name="Labutti K."/>
            <person name="Lipzen A."/>
            <person name="Lombard V."/>
            <person name="Magnuson J."/>
            <person name="Maillard F."/>
            <person name="Morin E."/>
            <person name="Murat C."/>
            <person name="Nolan M."/>
            <person name="Ohm R."/>
            <person name="Pangilinan J."/>
            <person name="Pereira M."/>
            <person name="Perotto S."/>
            <person name="Peter M."/>
            <person name="Riley R."/>
            <person name="Sitrit Y."/>
            <person name="Stielow B."/>
            <person name="Szollosi G."/>
            <person name="Zifcakova L."/>
            <person name="Stursova M."/>
            <person name="Spatafora J.W."/>
            <person name="Tedersoo L."/>
            <person name="Vaario L.-M."/>
            <person name="Yamada A."/>
            <person name="Yan M."/>
            <person name="Wang P."/>
            <person name="Xu J."/>
            <person name="Bruns T."/>
            <person name="Baldrian P."/>
            <person name="Vilgalys R."/>
            <person name="Henrissat B."/>
            <person name="Grigoriev I.V."/>
            <person name="Hibbett D."/>
            <person name="Nagy L.G."/>
            <person name="Martin F.M."/>
        </authorList>
    </citation>
    <scope>NUCLEOTIDE SEQUENCE</scope>
    <source>
        <strain evidence="1">P2</strain>
    </source>
</reference>
<dbReference type="Proteomes" id="UP000886501">
    <property type="component" value="Unassembled WGS sequence"/>
</dbReference>
<keyword evidence="2" id="KW-1185">Reference proteome</keyword>
<organism evidence="1 2">
    <name type="scientific">Thelephora ganbajun</name>
    <name type="common">Ganba fungus</name>
    <dbReference type="NCBI Taxonomy" id="370292"/>
    <lineage>
        <taxon>Eukaryota</taxon>
        <taxon>Fungi</taxon>
        <taxon>Dikarya</taxon>
        <taxon>Basidiomycota</taxon>
        <taxon>Agaricomycotina</taxon>
        <taxon>Agaricomycetes</taxon>
        <taxon>Thelephorales</taxon>
        <taxon>Thelephoraceae</taxon>
        <taxon>Thelephora</taxon>
    </lineage>
</organism>
<protein>
    <submittedName>
        <fullName evidence="1">Uncharacterized protein</fullName>
    </submittedName>
</protein>
<comment type="caution">
    <text evidence="1">The sequence shown here is derived from an EMBL/GenBank/DDBJ whole genome shotgun (WGS) entry which is preliminary data.</text>
</comment>
<dbReference type="EMBL" id="MU118668">
    <property type="protein sequence ID" value="KAF9642130.1"/>
    <property type="molecule type" value="Genomic_DNA"/>
</dbReference>
<reference evidence="1" key="2">
    <citation type="journal article" date="2020" name="Nat. Commun.">
        <title>Large-scale genome sequencing of mycorrhizal fungi provides insights into the early evolution of symbiotic traits.</title>
        <authorList>
            <person name="Miyauchi S."/>
            <person name="Kiss E."/>
            <person name="Kuo A."/>
            <person name="Drula E."/>
            <person name="Kohler A."/>
            <person name="Sanchez-Garcia M."/>
            <person name="Morin E."/>
            <person name="Andreopoulos B."/>
            <person name="Barry K.W."/>
            <person name="Bonito G."/>
            <person name="Buee M."/>
            <person name="Carver A."/>
            <person name="Chen C."/>
            <person name="Cichocki N."/>
            <person name="Clum A."/>
            <person name="Culley D."/>
            <person name="Crous P.W."/>
            <person name="Fauchery L."/>
            <person name="Girlanda M."/>
            <person name="Hayes R.D."/>
            <person name="Keri Z."/>
            <person name="LaButti K."/>
            <person name="Lipzen A."/>
            <person name="Lombard V."/>
            <person name="Magnuson J."/>
            <person name="Maillard F."/>
            <person name="Murat C."/>
            <person name="Nolan M."/>
            <person name="Ohm R.A."/>
            <person name="Pangilinan J."/>
            <person name="Pereira M.F."/>
            <person name="Perotto S."/>
            <person name="Peter M."/>
            <person name="Pfister S."/>
            <person name="Riley R."/>
            <person name="Sitrit Y."/>
            <person name="Stielow J.B."/>
            <person name="Szollosi G."/>
            <person name="Zifcakova L."/>
            <person name="Stursova M."/>
            <person name="Spatafora J.W."/>
            <person name="Tedersoo L."/>
            <person name="Vaario L.M."/>
            <person name="Yamada A."/>
            <person name="Yan M."/>
            <person name="Wang P."/>
            <person name="Xu J."/>
            <person name="Bruns T."/>
            <person name="Baldrian P."/>
            <person name="Vilgalys R."/>
            <person name="Dunand C."/>
            <person name="Henrissat B."/>
            <person name="Grigoriev I.V."/>
            <person name="Hibbett D."/>
            <person name="Nagy L.G."/>
            <person name="Martin F.M."/>
        </authorList>
    </citation>
    <scope>NUCLEOTIDE SEQUENCE</scope>
    <source>
        <strain evidence="1">P2</strain>
    </source>
</reference>
<accession>A0ACB6YXE2</accession>
<gene>
    <name evidence="1" type="ORF">BDM02DRAFT_3124824</name>
</gene>
<evidence type="ECO:0000313" key="1">
    <source>
        <dbReference type="EMBL" id="KAF9642130.1"/>
    </source>
</evidence>
<evidence type="ECO:0000313" key="2">
    <source>
        <dbReference type="Proteomes" id="UP000886501"/>
    </source>
</evidence>
<sequence length="466" mass="52343">MFGVLIDRSDAFTIRTYNVHSGTHTHSHPVKGTVIGDIWTHGECLRFAVAESGSITTWEVGFASRNTPTEVESLPLPDNFSYNKYLSNALHPTLSRFAYTHSDSKRVLVWDARNSKFLLNEYVDSPHGISFSSNGRFFMCRTGPFQIYLWKESPTGYILHRTLNWEFGFHGQLMSPNGESIFLFGFEAIQLSLTMDPSTSFSRKQDHTEFIVGFSPDETLAAVARSWGKTITVLDLKSGDPLSIIDAGIEVYGQGVTGSTVVAVNREKVVTWDLSARDHVLNTEANVNDNTQTMISIICPETQYLGYTYMSISPDLHTVAMVEYGLDSCSYSLHLHDVPTERCLGDVRMSGEGYGRPWFISDGRQVWCVTDRGEANRFMIAEGSEFGVTELEQLGPTDQPPNTPPWLSSRGYQIMDDRWILGVSGKRLLQLPPHWRSSDKNRTWSGRFLALSHSTLPEAIILELEE</sequence>